<dbReference type="Proteomes" id="UP000000305">
    <property type="component" value="Unassembled WGS sequence"/>
</dbReference>
<name>E9HCQ1_DAPPU</name>
<dbReference type="AlphaFoldDB" id="E9HCQ1"/>
<organism evidence="2 3">
    <name type="scientific">Daphnia pulex</name>
    <name type="common">Water flea</name>
    <dbReference type="NCBI Taxonomy" id="6669"/>
    <lineage>
        <taxon>Eukaryota</taxon>
        <taxon>Metazoa</taxon>
        <taxon>Ecdysozoa</taxon>
        <taxon>Arthropoda</taxon>
        <taxon>Crustacea</taxon>
        <taxon>Branchiopoda</taxon>
        <taxon>Diplostraca</taxon>
        <taxon>Cladocera</taxon>
        <taxon>Anomopoda</taxon>
        <taxon>Daphniidae</taxon>
        <taxon>Daphnia</taxon>
    </lineage>
</organism>
<sequence>MREGSPVNQAEELTTTSFPAHQLIEFHRSKALYQNSDLTVPIMILLNSNLCVLLCRSWLQVMASGELDKKKSQHPSVIDIFTREHRTADLSERGENTLSLPTSFDVTVTIPEEISREDEEDEANQKTFTK</sequence>
<evidence type="ECO:0000313" key="2">
    <source>
        <dbReference type="EMBL" id="EFX70479.1"/>
    </source>
</evidence>
<evidence type="ECO:0000313" key="3">
    <source>
        <dbReference type="Proteomes" id="UP000000305"/>
    </source>
</evidence>
<proteinExistence type="predicted"/>
<feature type="region of interest" description="Disordered" evidence="1">
    <location>
        <begin position="111"/>
        <end position="130"/>
    </location>
</feature>
<accession>E9HCQ1</accession>
<evidence type="ECO:0000256" key="1">
    <source>
        <dbReference type="SAM" id="MobiDB-lite"/>
    </source>
</evidence>
<dbReference type="EMBL" id="GL732621">
    <property type="protein sequence ID" value="EFX70479.1"/>
    <property type="molecule type" value="Genomic_DNA"/>
</dbReference>
<dbReference type="InParanoid" id="E9HCQ1"/>
<protein>
    <submittedName>
        <fullName evidence="2">Uncharacterized protein</fullName>
    </submittedName>
</protein>
<dbReference type="KEGG" id="dpx:DAPPUDRAFT_257052"/>
<keyword evidence="3" id="KW-1185">Reference proteome</keyword>
<gene>
    <name evidence="2" type="ORF">DAPPUDRAFT_257052</name>
</gene>
<dbReference type="HOGENOM" id="CLU_1940242_0_0_1"/>
<reference evidence="2 3" key="1">
    <citation type="journal article" date="2011" name="Science">
        <title>The ecoresponsive genome of Daphnia pulex.</title>
        <authorList>
            <person name="Colbourne J.K."/>
            <person name="Pfrender M.E."/>
            <person name="Gilbert D."/>
            <person name="Thomas W.K."/>
            <person name="Tucker A."/>
            <person name="Oakley T.H."/>
            <person name="Tokishita S."/>
            <person name="Aerts A."/>
            <person name="Arnold G.J."/>
            <person name="Basu M.K."/>
            <person name="Bauer D.J."/>
            <person name="Caceres C.E."/>
            <person name="Carmel L."/>
            <person name="Casola C."/>
            <person name="Choi J.H."/>
            <person name="Detter J.C."/>
            <person name="Dong Q."/>
            <person name="Dusheyko S."/>
            <person name="Eads B.D."/>
            <person name="Frohlich T."/>
            <person name="Geiler-Samerotte K.A."/>
            <person name="Gerlach D."/>
            <person name="Hatcher P."/>
            <person name="Jogdeo S."/>
            <person name="Krijgsveld J."/>
            <person name="Kriventseva E.V."/>
            <person name="Kultz D."/>
            <person name="Laforsch C."/>
            <person name="Lindquist E."/>
            <person name="Lopez J."/>
            <person name="Manak J.R."/>
            <person name="Muller J."/>
            <person name="Pangilinan J."/>
            <person name="Patwardhan R.P."/>
            <person name="Pitluck S."/>
            <person name="Pritham E.J."/>
            <person name="Rechtsteiner A."/>
            <person name="Rho M."/>
            <person name="Rogozin I.B."/>
            <person name="Sakarya O."/>
            <person name="Salamov A."/>
            <person name="Schaack S."/>
            <person name="Shapiro H."/>
            <person name="Shiga Y."/>
            <person name="Skalitzky C."/>
            <person name="Smith Z."/>
            <person name="Souvorov A."/>
            <person name="Sung W."/>
            <person name="Tang Z."/>
            <person name="Tsuchiya D."/>
            <person name="Tu H."/>
            <person name="Vos H."/>
            <person name="Wang M."/>
            <person name="Wolf Y.I."/>
            <person name="Yamagata H."/>
            <person name="Yamada T."/>
            <person name="Ye Y."/>
            <person name="Shaw J.R."/>
            <person name="Andrews J."/>
            <person name="Crease T.J."/>
            <person name="Tang H."/>
            <person name="Lucas S.M."/>
            <person name="Robertson H.M."/>
            <person name="Bork P."/>
            <person name="Koonin E.V."/>
            <person name="Zdobnov E.M."/>
            <person name="Grigoriev I.V."/>
            <person name="Lynch M."/>
            <person name="Boore J.L."/>
        </authorList>
    </citation>
    <scope>NUCLEOTIDE SEQUENCE [LARGE SCALE GENOMIC DNA]</scope>
</reference>